<keyword evidence="5" id="KW-1185">Reference proteome</keyword>
<dbReference type="Pfam" id="PF07715">
    <property type="entry name" value="Plug"/>
    <property type="match status" value="1"/>
</dbReference>
<evidence type="ECO:0000256" key="1">
    <source>
        <dbReference type="ARBA" id="ARBA00022729"/>
    </source>
</evidence>
<keyword evidence="2" id="KW-0998">Cell outer membrane</keyword>
<protein>
    <recommendedName>
        <fullName evidence="3">TonB-dependent receptor plug domain-containing protein</fullName>
    </recommendedName>
</protein>
<dbReference type="Gene3D" id="2.170.130.10">
    <property type="entry name" value="TonB-dependent receptor, plug domain"/>
    <property type="match status" value="1"/>
</dbReference>
<keyword evidence="2" id="KW-0812">Transmembrane</keyword>
<dbReference type="GO" id="GO:0044718">
    <property type="term" value="P:siderophore transmembrane transport"/>
    <property type="evidence" value="ECO:0007669"/>
    <property type="project" value="TreeGrafter"/>
</dbReference>
<keyword evidence="1" id="KW-0732">Signal</keyword>
<dbReference type="InterPro" id="IPR037066">
    <property type="entry name" value="Plug_dom_sf"/>
</dbReference>
<keyword evidence="2" id="KW-0472">Membrane</keyword>
<comment type="subcellular location">
    <subcellularLocation>
        <location evidence="2">Cell outer membrane</location>
        <topology evidence="2">Multi-pass membrane protein</topology>
    </subcellularLocation>
</comment>
<gene>
    <name evidence="4" type="ORF">MACH26_10580</name>
</gene>
<evidence type="ECO:0000256" key="2">
    <source>
        <dbReference type="PROSITE-ProRule" id="PRU01360"/>
    </source>
</evidence>
<dbReference type="InterPro" id="IPR012910">
    <property type="entry name" value="Plug_dom"/>
</dbReference>
<dbReference type="SUPFAM" id="SSF56935">
    <property type="entry name" value="Porins"/>
    <property type="match status" value="1"/>
</dbReference>
<dbReference type="Proteomes" id="UP001333710">
    <property type="component" value="Chromosome"/>
</dbReference>
<name>A0AA48KQY2_9ALTE</name>
<dbReference type="RefSeq" id="WP_338291515.1">
    <property type="nucleotide sequence ID" value="NZ_AP027272.1"/>
</dbReference>
<dbReference type="PANTHER" id="PTHR30069:SF29">
    <property type="entry name" value="HEMOGLOBIN AND HEMOGLOBIN-HAPTOGLOBIN-BINDING PROTEIN 1-RELATED"/>
    <property type="match status" value="1"/>
</dbReference>
<proteinExistence type="inferred from homology"/>
<dbReference type="InterPro" id="IPR039426">
    <property type="entry name" value="TonB-dep_rcpt-like"/>
</dbReference>
<feature type="domain" description="TonB-dependent receptor plug" evidence="3">
    <location>
        <begin position="50"/>
        <end position="161"/>
    </location>
</feature>
<accession>A0AA48KQY2</accession>
<dbReference type="EMBL" id="AP027272">
    <property type="protein sequence ID" value="BDX05537.1"/>
    <property type="molecule type" value="Genomic_DNA"/>
</dbReference>
<dbReference type="AlphaFoldDB" id="A0AA48KQY2"/>
<evidence type="ECO:0000259" key="3">
    <source>
        <dbReference type="Pfam" id="PF07715"/>
    </source>
</evidence>
<dbReference type="PANTHER" id="PTHR30069">
    <property type="entry name" value="TONB-DEPENDENT OUTER MEMBRANE RECEPTOR"/>
    <property type="match status" value="1"/>
</dbReference>
<organism evidence="4 5">
    <name type="scientific">Planctobacterium marinum</name>
    <dbReference type="NCBI Taxonomy" id="1631968"/>
    <lineage>
        <taxon>Bacteria</taxon>
        <taxon>Pseudomonadati</taxon>
        <taxon>Pseudomonadota</taxon>
        <taxon>Gammaproteobacteria</taxon>
        <taxon>Alteromonadales</taxon>
        <taxon>Alteromonadaceae</taxon>
        <taxon>Planctobacterium</taxon>
    </lineage>
</organism>
<evidence type="ECO:0000313" key="5">
    <source>
        <dbReference type="Proteomes" id="UP001333710"/>
    </source>
</evidence>
<dbReference type="GO" id="GO:0015344">
    <property type="term" value="F:siderophore uptake transmembrane transporter activity"/>
    <property type="evidence" value="ECO:0007669"/>
    <property type="project" value="TreeGrafter"/>
</dbReference>
<dbReference type="GO" id="GO:0009279">
    <property type="term" value="C:cell outer membrane"/>
    <property type="evidence" value="ECO:0007669"/>
    <property type="project" value="UniProtKB-SubCell"/>
</dbReference>
<comment type="similarity">
    <text evidence="2">Belongs to the TonB-dependent receptor family.</text>
</comment>
<sequence>MKTIAFAIAFGVLIIPCQAEDTLNELADFSFEELLNVNVATAGKFVQSREQSPAVISILSKEDIASYGAQNLLEVLQRLPSVQMMGSFFYPQNLAVIRGTQLTHSNNEVLILINGRPLRDSFTGGQNFAIFSAFPVSSIQQIEMIRGPGSVLYGSNAFLGVINIITHTDSVQQLHLAIGEDGKANAELNWGESLENGYWNVAGKLYSESGWRHSAIDNRGQSGAFDAGEKNASLVLSGKQGQFTWSGAIMRSEQDFWGAVSVWSGDPPQTQRQVTSQRTTLDIGYQLTLSQEQYIDTNLSYSGSDFSHYNYDALSDNWLAEVTWHHTDIWEGHLLVGGDGMASGGGYTRRYARGAYTRFFSQLGKCLSAVSDGRPRAS</sequence>
<dbReference type="PROSITE" id="PS52016">
    <property type="entry name" value="TONB_DEPENDENT_REC_3"/>
    <property type="match status" value="1"/>
</dbReference>
<reference evidence="4" key="1">
    <citation type="submission" date="2023-01" db="EMBL/GenBank/DDBJ databases">
        <title>Complete genome sequence of Planctobacterium marinum strain Dej080120_11.</title>
        <authorList>
            <person name="Ueki S."/>
            <person name="Maruyama F."/>
        </authorList>
    </citation>
    <scope>NUCLEOTIDE SEQUENCE</scope>
    <source>
        <strain evidence="4">Dej080120_11</strain>
    </source>
</reference>
<keyword evidence="2" id="KW-0813">Transport</keyword>
<dbReference type="KEGG" id="pmaw:MACH26_10580"/>
<evidence type="ECO:0000313" key="4">
    <source>
        <dbReference type="EMBL" id="BDX05537.1"/>
    </source>
</evidence>
<keyword evidence="2" id="KW-1134">Transmembrane beta strand</keyword>